<protein>
    <recommendedName>
        <fullName evidence="2">HPt domain-containing protein</fullName>
    </recommendedName>
</protein>
<organism evidence="3 4">
    <name type="scientific">Mucilaginibacter gynuensis</name>
    <dbReference type="NCBI Taxonomy" id="1302236"/>
    <lineage>
        <taxon>Bacteria</taxon>
        <taxon>Pseudomonadati</taxon>
        <taxon>Bacteroidota</taxon>
        <taxon>Sphingobacteriia</taxon>
        <taxon>Sphingobacteriales</taxon>
        <taxon>Sphingobacteriaceae</taxon>
        <taxon>Mucilaginibacter</taxon>
    </lineage>
</organism>
<proteinExistence type="predicted"/>
<dbReference type="SUPFAM" id="SSF47226">
    <property type="entry name" value="Histidine-containing phosphotransfer domain, HPT domain"/>
    <property type="match status" value="1"/>
</dbReference>
<reference evidence="4" key="1">
    <citation type="journal article" date="2019" name="Int. J. Syst. Evol. Microbiol.">
        <title>The Global Catalogue of Microorganisms (GCM) 10K type strain sequencing project: providing services to taxonomists for standard genome sequencing and annotation.</title>
        <authorList>
            <consortium name="The Broad Institute Genomics Platform"/>
            <consortium name="The Broad Institute Genome Sequencing Center for Infectious Disease"/>
            <person name="Wu L."/>
            <person name="Ma J."/>
        </authorList>
    </citation>
    <scope>NUCLEOTIDE SEQUENCE [LARGE SCALE GENOMIC DNA]</scope>
    <source>
        <strain evidence="4">JCM 17705</strain>
    </source>
</reference>
<keyword evidence="1" id="KW-0597">Phosphoprotein</keyword>
<dbReference type="Pfam" id="PF01627">
    <property type="entry name" value="Hpt"/>
    <property type="match status" value="1"/>
</dbReference>
<feature type="modified residue" description="Phosphohistidine" evidence="1">
    <location>
        <position position="68"/>
    </location>
</feature>
<dbReference type="EMBL" id="BAABFT010000025">
    <property type="protein sequence ID" value="GAA4340471.1"/>
    <property type="molecule type" value="Genomic_DNA"/>
</dbReference>
<feature type="domain" description="HPt" evidence="2">
    <location>
        <begin position="29"/>
        <end position="128"/>
    </location>
</feature>
<sequence>MSFETFYMSSISPNQDLDLSFLYEIADGSDEFIVESIAMFLQQTPELLESISTAIDAKDWQATAAAAHKLKPNLGFFGMPNSQALLQDVEILSKGGAQNPAEVIEKFEQVQQLLAENLITLEQIKQEKEAGL</sequence>
<dbReference type="InterPro" id="IPR008207">
    <property type="entry name" value="Sig_transdc_His_kin_Hpt_dom"/>
</dbReference>
<evidence type="ECO:0000256" key="1">
    <source>
        <dbReference type="PROSITE-ProRule" id="PRU00110"/>
    </source>
</evidence>
<accession>A0ABP8HKJ8</accession>
<dbReference type="Proteomes" id="UP001500582">
    <property type="component" value="Unassembled WGS sequence"/>
</dbReference>
<name>A0ABP8HKJ8_9SPHI</name>
<dbReference type="InterPro" id="IPR036641">
    <property type="entry name" value="HPT_dom_sf"/>
</dbReference>
<evidence type="ECO:0000313" key="3">
    <source>
        <dbReference type="EMBL" id="GAA4340471.1"/>
    </source>
</evidence>
<dbReference type="Gene3D" id="1.20.120.160">
    <property type="entry name" value="HPT domain"/>
    <property type="match status" value="1"/>
</dbReference>
<gene>
    <name evidence="3" type="ORF">GCM10023149_51920</name>
</gene>
<evidence type="ECO:0000259" key="2">
    <source>
        <dbReference type="PROSITE" id="PS50894"/>
    </source>
</evidence>
<comment type="caution">
    <text evidence="3">The sequence shown here is derived from an EMBL/GenBank/DDBJ whole genome shotgun (WGS) entry which is preliminary data.</text>
</comment>
<dbReference type="PROSITE" id="PS50894">
    <property type="entry name" value="HPT"/>
    <property type="match status" value="1"/>
</dbReference>
<evidence type="ECO:0000313" key="4">
    <source>
        <dbReference type="Proteomes" id="UP001500582"/>
    </source>
</evidence>
<keyword evidence="4" id="KW-1185">Reference proteome</keyword>